<feature type="region of interest" description="Disordered" evidence="1">
    <location>
        <begin position="155"/>
        <end position="207"/>
    </location>
</feature>
<accession>A0A1J5PL33</accession>
<organism evidence="2">
    <name type="scientific">mine drainage metagenome</name>
    <dbReference type="NCBI Taxonomy" id="410659"/>
    <lineage>
        <taxon>unclassified sequences</taxon>
        <taxon>metagenomes</taxon>
        <taxon>ecological metagenomes</taxon>
    </lineage>
</organism>
<feature type="compositionally biased region" description="Basic and acidic residues" evidence="1">
    <location>
        <begin position="170"/>
        <end position="180"/>
    </location>
</feature>
<protein>
    <submittedName>
        <fullName evidence="2">Uncharacterized protein</fullName>
    </submittedName>
</protein>
<reference evidence="2" key="1">
    <citation type="submission" date="2016-10" db="EMBL/GenBank/DDBJ databases">
        <title>Sequence of Gallionella enrichment culture.</title>
        <authorList>
            <person name="Poehlein A."/>
            <person name="Muehling M."/>
            <person name="Daniel R."/>
        </authorList>
    </citation>
    <scope>NUCLEOTIDE SEQUENCE</scope>
</reference>
<dbReference type="AlphaFoldDB" id="A0A1J5PL33"/>
<comment type="caution">
    <text evidence="2">The sequence shown here is derived from an EMBL/GenBank/DDBJ whole genome shotgun (WGS) entry which is preliminary data.</text>
</comment>
<evidence type="ECO:0000256" key="1">
    <source>
        <dbReference type="SAM" id="MobiDB-lite"/>
    </source>
</evidence>
<proteinExistence type="predicted"/>
<name>A0A1J5PL33_9ZZZZ</name>
<gene>
    <name evidence="2" type="ORF">GALL_468540</name>
</gene>
<sequence length="258" mass="27563">MRGHRVGLQRAHRVHHVLPLGFQHGVRAVPRVATIQQQRLGPFGADRLDHGRQAVKATHLAVGLGQRLEVEIGQGIGLGGAGLDIVEFEEIGAGHMGRQALLGADAKVHLGFAEPIGHQLAVAVGDVDQRDVAGGFEIEQLMLRQALLCREARPPADAISAPDGRSGNRRLQEITPRNHTEPPVTDVAAPKARHGSRRPSVSGSGADAHALDRQAIAARRDIQFQRVKLGRTRLEAFCAGVADAAEQAVLQRDEPACA</sequence>
<evidence type="ECO:0000313" key="2">
    <source>
        <dbReference type="EMBL" id="OIQ71528.1"/>
    </source>
</evidence>
<dbReference type="EMBL" id="MLJW01003688">
    <property type="protein sequence ID" value="OIQ71528.1"/>
    <property type="molecule type" value="Genomic_DNA"/>
</dbReference>